<proteinExistence type="predicted"/>
<gene>
    <name evidence="1" type="ORF">S01H1_70145</name>
</gene>
<accession>X0Y2M4</accession>
<dbReference type="InterPro" id="IPR027417">
    <property type="entry name" value="P-loop_NTPase"/>
</dbReference>
<dbReference type="AlphaFoldDB" id="X0Y2M4"/>
<comment type="caution">
    <text evidence="1">The sequence shown here is derived from an EMBL/GenBank/DDBJ whole genome shotgun (WGS) entry which is preliminary data.</text>
</comment>
<dbReference type="EMBL" id="BARS01046623">
    <property type="protein sequence ID" value="GAG31166.1"/>
    <property type="molecule type" value="Genomic_DNA"/>
</dbReference>
<dbReference type="Gene3D" id="3.40.50.300">
    <property type="entry name" value="P-loop containing nucleotide triphosphate hydrolases"/>
    <property type="match status" value="1"/>
</dbReference>
<organism evidence="1">
    <name type="scientific">marine sediment metagenome</name>
    <dbReference type="NCBI Taxonomy" id="412755"/>
    <lineage>
        <taxon>unclassified sequences</taxon>
        <taxon>metagenomes</taxon>
        <taxon>ecological metagenomes</taxon>
    </lineage>
</organism>
<name>X0Y2M4_9ZZZZ</name>
<sequence>MVCHRRAGKTVAAVNECVIRGLYTPKKDARYAYVAPYRQQAKEVAWLYLKEAARPFIKSEKDIRESELRVRLINGSWITLYGSDNPDALRGIYLDGVILDEFGDCRPNLWSEVVLPTLSDREGWALMIGTPRGKNAFFQAVELAKRDPEWYQMILKASVSGILPEKELAQMRALMSEDQYAQELECSFDAAVLGTYYASLIAKMEQDGHMQKRG</sequence>
<protein>
    <submittedName>
        <fullName evidence="1">Uncharacterized protein</fullName>
    </submittedName>
</protein>
<reference evidence="1" key="1">
    <citation type="journal article" date="2014" name="Front. Microbiol.">
        <title>High frequency of phylogenetically diverse reductive dehalogenase-homologous genes in deep subseafloor sedimentary metagenomes.</title>
        <authorList>
            <person name="Kawai M."/>
            <person name="Futagami T."/>
            <person name="Toyoda A."/>
            <person name="Takaki Y."/>
            <person name="Nishi S."/>
            <person name="Hori S."/>
            <person name="Arai W."/>
            <person name="Tsubouchi T."/>
            <person name="Morono Y."/>
            <person name="Uchiyama I."/>
            <person name="Ito T."/>
            <person name="Fujiyama A."/>
            <person name="Inagaki F."/>
            <person name="Takami H."/>
        </authorList>
    </citation>
    <scope>NUCLEOTIDE SEQUENCE</scope>
    <source>
        <strain evidence="1">Expedition CK06-06</strain>
    </source>
</reference>
<feature type="non-terminal residue" evidence="1">
    <location>
        <position position="214"/>
    </location>
</feature>
<dbReference type="Pfam" id="PF03237">
    <property type="entry name" value="Terminase_6N"/>
    <property type="match status" value="1"/>
</dbReference>
<evidence type="ECO:0000313" key="1">
    <source>
        <dbReference type="EMBL" id="GAG31166.1"/>
    </source>
</evidence>